<dbReference type="Pfam" id="PF24152">
    <property type="entry name" value="DUF7405"/>
    <property type="match status" value="1"/>
</dbReference>
<gene>
    <name evidence="1" type="ORF">SAMN04488065_2682</name>
</gene>
<dbReference type="Proteomes" id="UP000236755">
    <property type="component" value="Unassembled WGS sequence"/>
</dbReference>
<dbReference type="STRING" id="555874.SAMN04488065_2682"/>
<evidence type="ECO:0000313" key="2">
    <source>
        <dbReference type="Proteomes" id="UP000236755"/>
    </source>
</evidence>
<accession>A0A1H4AAL0</accession>
<name>A0A1H4AAL0_9EURY</name>
<dbReference type="InterPro" id="IPR011008">
    <property type="entry name" value="Dimeric_a/b-barrel"/>
</dbReference>
<protein>
    <recommendedName>
        <fullName evidence="3">Deferrochelatase/peroxidase EfeB</fullName>
    </recommendedName>
</protein>
<evidence type="ECO:0008006" key="3">
    <source>
        <dbReference type="Google" id="ProtNLM"/>
    </source>
</evidence>
<sequence length="435" mass="47764">MTDERGIPRRDFLKSAVAIGGVSAFSACLGREEVDVPTGPDDLSSYPQRQHAWNDALPRDDHGNVVAPSHRVLLYLNYRQDGQPSEDDRGQVETALRGIEHAYERSGDGLLLTVSYSPAYFDRFNESLPEDVDLPDPEALAPFEEPEFDTPDAVVHLASNTAQVVLGAEEALKGNKSTLNDVDQPDAALTDVFSLTDRRTGFIGDGLPAENADDAEGVPADKVPEDAPLFMGFKSGFKKNQASEDRVTIQSGPFAGGTTQHISKLQLNLNQWYNQDDRWQREAKMFCPYHAQNDVIEGAGDNLGTSSKIDDCKPTDETAREMGVVGHSQKSARARDDNDSPLILRRDFDSTDDGTASLHFLALQRGITDFVDTREAMNGTDVTEQSAVGQRNNNGILQYIRTERRGNFLIPPRSLRALPHVQPAGDAQEVTHESS</sequence>
<dbReference type="InterPro" id="IPR055828">
    <property type="entry name" value="DUF7405"/>
</dbReference>
<evidence type="ECO:0000313" key="1">
    <source>
        <dbReference type="EMBL" id="SEA32721.1"/>
    </source>
</evidence>
<organism evidence="1 2">
    <name type="scientific">Haloplanus vescus</name>
    <dbReference type="NCBI Taxonomy" id="555874"/>
    <lineage>
        <taxon>Archaea</taxon>
        <taxon>Methanobacteriati</taxon>
        <taxon>Methanobacteriota</taxon>
        <taxon>Stenosarchaea group</taxon>
        <taxon>Halobacteria</taxon>
        <taxon>Halobacteriales</taxon>
        <taxon>Haloferacaceae</taxon>
        <taxon>Haloplanus</taxon>
    </lineage>
</organism>
<dbReference type="AlphaFoldDB" id="A0A1H4AAL0"/>
<dbReference type="PROSITE" id="PS51257">
    <property type="entry name" value="PROKAR_LIPOPROTEIN"/>
    <property type="match status" value="1"/>
</dbReference>
<dbReference type="SUPFAM" id="SSF54909">
    <property type="entry name" value="Dimeric alpha+beta barrel"/>
    <property type="match status" value="1"/>
</dbReference>
<keyword evidence="2" id="KW-1185">Reference proteome</keyword>
<dbReference type="EMBL" id="FNQT01000005">
    <property type="protein sequence ID" value="SEA32721.1"/>
    <property type="molecule type" value="Genomic_DNA"/>
</dbReference>
<dbReference type="InterPro" id="IPR006311">
    <property type="entry name" value="TAT_signal"/>
</dbReference>
<dbReference type="PROSITE" id="PS51318">
    <property type="entry name" value="TAT"/>
    <property type="match status" value="1"/>
</dbReference>
<proteinExistence type="predicted"/>
<reference evidence="1 2" key="1">
    <citation type="submission" date="2016-10" db="EMBL/GenBank/DDBJ databases">
        <authorList>
            <person name="de Groot N.N."/>
        </authorList>
    </citation>
    <scope>NUCLEOTIDE SEQUENCE [LARGE SCALE GENOMIC DNA]</scope>
    <source>
        <strain evidence="1 2">CGMCC 1.8712</strain>
    </source>
</reference>
<dbReference type="RefSeq" id="WP_092635643.1">
    <property type="nucleotide sequence ID" value="NZ_FNQT01000005.1"/>
</dbReference>
<dbReference type="OrthoDB" id="212084at2157"/>